<evidence type="ECO:0000256" key="1">
    <source>
        <dbReference type="SAM" id="MobiDB-lite"/>
    </source>
</evidence>
<feature type="region of interest" description="Disordered" evidence="1">
    <location>
        <begin position="1"/>
        <end position="118"/>
    </location>
</feature>
<comment type="caution">
    <text evidence="2">The sequence shown here is derived from an EMBL/GenBank/DDBJ whole genome shotgun (WGS) entry which is preliminary data.</text>
</comment>
<organism evidence="2 3">
    <name type="scientific">Bombardia bombarda</name>
    <dbReference type="NCBI Taxonomy" id="252184"/>
    <lineage>
        <taxon>Eukaryota</taxon>
        <taxon>Fungi</taxon>
        <taxon>Dikarya</taxon>
        <taxon>Ascomycota</taxon>
        <taxon>Pezizomycotina</taxon>
        <taxon>Sordariomycetes</taxon>
        <taxon>Sordariomycetidae</taxon>
        <taxon>Sordariales</taxon>
        <taxon>Lasiosphaeriaceae</taxon>
        <taxon>Bombardia</taxon>
    </lineage>
</organism>
<sequence>MGLLSFFSKRSNNKGSKTNGTSLKSHEYSSSTDEVRPTQEPLSRPRQKFSQTQLSLDTTSGSDDAPAPAPAVPRYRDETAERPRTAPNGTQSSTIWVNAGPRLRKTIPRGPPPVSFRMLKGGSVASETRPGSRGTESTTTDLPRVVHVHSRSNSMRSDSGGKGFKDILDAQSEINPADFKTRVKAAGARDYGEDVAERNIGENGFQLESPQVQAFYAQYSTLPRSGGSGNLPIQRALKTSASATGVRTIALNSSPPFSFPKKPAPYDPYPIPAALNRPKRRQSLSTYMPAGSDKGGGSSPDDDDSSVYQNGGSPDAEPKAPAPEIRKTTIRPSSPRPVIAPPVILVPPMMSHDQPTRSSKFPRDSVLVAKQRAGTPLSDKATTDTPLAERTFSFQSSRHSQRGSVTSSAIGSPRKRHSLHTLQSSISSSIASRETIIDATPLTYPRGKPRRITVQHAVDEAPAESPTKTTAVYLRGAFSQANLANLVPSPFIKALSTSSEVHKSSLEKQRGAKSLTLTSIQAINSAVEIPENSPTGTHSLRAWSTSSATVTTSDASSNSFQRPQSNHTANTSVDLSNASPSLKASYHGSQDSGKAVYTNTPKSCKSSSFNMDDYLSSDDDSFTASPRPNGGSEEGLLFSDNGYGAHGLQLPGLFDSLTPASRPVSQDLLQRCRSSPTLSPGRGRSITYNGDSFGRAAGRRLATDFDNCCSDTGCEEGGDDEYDNDDEDSLYDIPDGRRHHYRRYYEEDGVVNKSTSSPLLRGAVGATPRNTRSLSALQMSLNSINYASLWRPSVSYADEVIEEEREGKVDVAAAVKLRKEVKARKRAAAAVSAAEGRKRGDGARLAHDDTKIKGGEGQQGHNGMVAAVGMEKGTETDDTQGLPGIQASGLGLGLQLDGGEGRGQGKEGQRESGVEESVAANCAIAV</sequence>
<accession>A0AA40CG89</accession>
<dbReference type="Proteomes" id="UP001174934">
    <property type="component" value="Unassembled WGS sequence"/>
</dbReference>
<feature type="compositionally biased region" description="Basic and acidic residues" evidence="1">
    <location>
        <begin position="899"/>
        <end position="913"/>
    </location>
</feature>
<feature type="compositionally biased region" description="Polar residues" evidence="1">
    <location>
        <begin position="560"/>
        <end position="602"/>
    </location>
</feature>
<protein>
    <submittedName>
        <fullName evidence="2">Uncharacterized protein</fullName>
    </submittedName>
</protein>
<keyword evidence="3" id="KW-1185">Reference proteome</keyword>
<feature type="region of interest" description="Disordered" evidence="1">
    <location>
        <begin position="617"/>
        <end position="638"/>
    </location>
</feature>
<feature type="region of interest" description="Disordered" evidence="1">
    <location>
        <begin position="551"/>
        <end position="602"/>
    </location>
</feature>
<dbReference type="EMBL" id="JAULSR010000001">
    <property type="protein sequence ID" value="KAK0637327.1"/>
    <property type="molecule type" value="Genomic_DNA"/>
</dbReference>
<feature type="compositionally biased region" description="Polar residues" evidence="1">
    <location>
        <begin position="87"/>
        <end position="96"/>
    </location>
</feature>
<feature type="region of interest" description="Disordered" evidence="1">
    <location>
        <begin position="394"/>
        <end position="425"/>
    </location>
</feature>
<feature type="compositionally biased region" description="Polar residues" evidence="1">
    <location>
        <begin position="394"/>
        <end position="410"/>
    </location>
</feature>
<feature type="region of interest" description="Disordered" evidence="1">
    <location>
        <begin position="269"/>
        <end position="340"/>
    </location>
</feature>
<feature type="region of interest" description="Disordered" evidence="1">
    <location>
        <begin position="872"/>
        <end position="917"/>
    </location>
</feature>
<evidence type="ECO:0000313" key="2">
    <source>
        <dbReference type="EMBL" id="KAK0637327.1"/>
    </source>
</evidence>
<proteinExistence type="predicted"/>
<feature type="compositionally biased region" description="Basic and acidic residues" evidence="1">
    <location>
        <begin position="74"/>
        <end position="84"/>
    </location>
</feature>
<feature type="compositionally biased region" description="Polar residues" evidence="1">
    <location>
        <begin position="48"/>
        <end position="62"/>
    </location>
</feature>
<evidence type="ECO:0000313" key="3">
    <source>
        <dbReference type="Proteomes" id="UP001174934"/>
    </source>
</evidence>
<name>A0AA40CG89_9PEZI</name>
<dbReference type="AlphaFoldDB" id="A0AA40CG89"/>
<reference evidence="2" key="1">
    <citation type="submission" date="2023-06" db="EMBL/GenBank/DDBJ databases">
        <title>Genome-scale phylogeny and comparative genomics of the fungal order Sordariales.</title>
        <authorList>
            <consortium name="Lawrence Berkeley National Laboratory"/>
            <person name="Hensen N."/>
            <person name="Bonometti L."/>
            <person name="Westerberg I."/>
            <person name="Brannstrom I.O."/>
            <person name="Guillou S."/>
            <person name="Cros-Aarteil S."/>
            <person name="Calhoun S."/>
            <person name="Haridas S."/>
            <person name="Kuo A."/>
            <person name="Mondo S."/>
            <person name="Pangilinan J."/>
            <person name="Riley R."/>
            <person name="LaButti K."/>
            <person name="Andreopoulos B."/>
            <person name="Lipzen A."/>
            <person name="Chen C."/>
            <person name="Yanf M."/>
            <person name="Daum C."/>
            <person name="Ng V."/>
            <person name="Clum A."/>
            <person name="Steindorff A."/>
            <person name="Ohm R."/>
            <person name="Martin F."/>
            <person name="Silar P."/>
            <person name="Natvig D."/>
            <person name="Lalanne C."/>
            <person name="Gautier V."/>
            <person name="Ament-velasquez S.L."/>
            <person name="Kruys A."/>
            <person name="Hutchinson M.I."/>
            <person name="Powell A.J."/>
            <person name="Barry K."/>
            <person name="Miller A.N."/>
            <person name="Grigoriev I.V."/>
            <person name="Debuchy R."/>
            <person name="Gladieux P."/>
            <person name="Thoren M.H."/>
            <person name="Johannesson H."/>
        </authorList>
    </citation>
    <scope>NUCLEOTIDE SEQUENCE</scope>
    <source>
        <strain evidence="2">SMH3391-2</strain>
    </source>
</reference>
<gene>
    <name evidence="2" type="ORF">B0T17DRAFT_521375</name>
</gene>
<feature type="compositionally biased region" description="Polar residues" evidence="1">
    <location>
        <begin position="8"/>
        <end position="32"/>
    </location>
</feature>